<evidence type="ECO:0000259" key="8">
    <source>
        <dbReference type="PROSITE" id="PS51072"/>
    </source>
</evidence>
<feature type="region of interest" description="Disordered" evidence="6">
    <location>
        <begin position="19"/>
        <end position="117"/>
    </location>
</feature>
<dbReference type="FunFam" id="2.60.40.1170:FF:000022">
    <property type="entry name" value="AP-1 complex subunit mu"/>
    <property type="match status" value="1"/>
</dbReference>
<dbReference type="OMA" id="PIRDTSW"/>
<dbReference type="OrthoDB" id="10063141at2759"/>
<dbReference type="AlphaFoldDB" id="R7U3M3"/>
<dbReference type="EMBL" id="KB305864">
    <property type="protein sequence ID" value="ELU00579.1"/>
    <property type="molecule type" value="Genomic_DNA"/>
</dbReference>
<evidence type="ECO:0000256" key="5">
    <source>
        <dbReference type="PIRNR" id="PIRNR037099"/>
    </source>
</evidence>
<dbReference type="Pfam" id="PF00928">
    <property type="entry name" value="Adap_comp_sub"/>
    <property type="match status" value="1"/>
</dbReference>
<evidence type="ECO:0000256" key="6">
    <source>
        <dbReference type="SAM" id="MobiDB-lite"/>
    </source>
</evidence>
<keyword evidence="4 5" id="KW-0254">Endocytosis</keyword>
<feature type="compositionally biased region" description="Acidic residues" evidence="6">
    <location>
        <begin position="647"/>
        <end position="660"/>
    </location>
</feature>
<protein>
    <recommendedName>
        <fullName evidence="12">MHD domain-containing protein</fullName>
    </recommendedName>
</protein>
<dbReference type="InterPro" id="IPR050431">
    <property type="entry name" value="Adaptor_comp_med_subunit"/>
</dbReference>
<evidence type="ECO:0000313" key="11">
    <source>
        <dbReference type="Proteomes" id="UP000014760"/>
    </source>
</evidence>
<reference evidence="10" key="3">
    <citation type="submission" date="2015-06" db="UniProtKB">
        <authorList>
            <consortium name="EnsemblMetazoa"/>
        </authorList>
    </citation>
    <scope>IDENTIFICATION</scope>
</reference>
<proteinExistence type="inferred from homology"/>
<dbReference type="GO" id="GO:0005737">
    <property type="term" value="C:cytoplasm"/>
    <property type="evidence" value="ECO:0007669"/>
    <property type="project" value="UniProtKB-SubCell"/>
</dbReference>
<feature type="domain" description="MHD" evidence="8">
    <location>
        <begin position="293"/>
        <end position="607"/>
    </location>
</feature>
<reference evidence="9 11" key="2">
    <citation type="journal article" date="2013" name="Nature">
        <title>Insights into bilaterian evolution from three spiralian genomes.</title>
        <authorList>
            <person name="Simakov O."/>
            <person name="Marletaz F."/>
            <person name="Cho S.J."/>
            <person name="Edsinger-Gonzales E."/>
            <person name="Havlak P."/>
            <person name="Hellsten U."/>
            <person name="Kuo D.H."/>
            <person name="Larsson T."/>
            <person name="Lv J."/>
            <person name="Arendt D."/>
            <person name="Savage R."/>
            <person name="Osoegawa K."/>
            <person name="de Jong P."/>
            <person name="Grimwood J."/>
            <person name="Chapman J.A."/>
            <person name="Shapiro H."/>
            <person name="Aerts A."/>
            <person name="Otillar R.P."/>
            <person name="Terry A.Y."/>
            <person name="Boore J.L."/>
            <person name="Grigoriev I.V."/>
            <person name="Lindberg D.R."/>
            <person name="Seaver E.C."/>
            <person name="Weisblat D.A."/>
            <person name="Putnam N.H."/>
            <person name="Rokhsar D.S."/>
        </authorList>
    </citation>
    <scope>NUCLEOTIDE SEQUENCE</scope>
    <source>
        <strain evidence="9 11">I ESC-2004</strain>
    </source>
</reference>
<evidence type="ECO:0000313" key="9">
    <source>
        <dbReference type="EMBL" id="ELU00579.1"/>
    </source>
</evidence>
<feature type="domain" description="SHD" evidence="7">
    <location>
        <begin position="124"/>
        <end position="288"/>
    </location>
</feature>
<evidence type="ECO:0000259" key="7">
    <source>
        <dbReference type="PROSITE" id="PS51070"/>
    </source>
</evidence>
<dbReference type="EnsemblMetazoa" id="CapteT171853">
    <property type="protein sequence ID" value="CapteP171853"/>
    <property type="gene ID" value="CapteG171853"/>
</dbReference>
<dbReference type="InterPro" id="IPR012320">
    <property type="entry name" value="SHD_dom"/>
</dbReference>
<dbReference type="PROSITE" id="PS51070">
    <property type="entry name" value="SHD"/>
    <property type="match status" value="1"/>
</dbReference>
<accession>R7U3M3</accession>
<dbReference type="HOGENOM" id="CLU_027294_0_0_1"/>
<reference evidence="11" key="1">
    <citation type="submission" date="2012-12" db="EMBL/GenBank/DDBJ databases">
        <authorList>
            <person name="Hellsten U."/>
            <person name="Grimwood J."/>
            <person name="Chapman J.A."/>
            <person name="Shapiro H."/>
            <person name="Aerts A."/>
            <person name="Otillar R.P."/>
            <person name="Terry A.Y."/>
            <person name="Boore J.L."/>
            <person name="Simakov O."/>
            <person name="Marletaz F."/>
            <person name="Cho S.-J."/>
            <person name="Edsinger-Gonzales E."/>
            <person name="Havlak P."/>
            <person name="Kuo D.-H."/>
            <person name="Larsson T."/>
            <person name="Lv J."/>
            <person name="Arendt D."/>
            <person name="Savage R."/>
            <person name="Osoegawa K."/>
            <person name="de Jong P."/>
            <person name="Lindberg D.R."/>
            <person name="Seaver E.C."/>
            <person name="Weisblat D.A."/>
            <person name="Putnam N.H."/>
            <person name="Grigoriev I.V."/>
            <person name="Rokhsar D.S."/>
        </authorList>
    </citation>
    <scope>NUCLEOTIDE SEQUENCE</scope>
    <source>
        <strain evidence="11">I ESC-2004</strain>
    </source>
</reference>
<dbReference type="Proteomes" id="UP000014760">
    <property type="component" value="Unassembled WGS sequence"/>
</dbReference>
<sequence length="660" mass="76172">MEIGAEVSAAEAVAGGFNPFATITDADHPHAAGDEFDPFQTIHDDDAFEVSHQSSKDDEEPTSPARVNPFDKEPPLDEKFAKFETKDSKDETKSPMSGASTDDSPYEEELEPLDPFHPPFDGPGWKMLLRQPIKKKLTQNRFWKPVFVRLVMQKDVPTIRVFNNDQEAQPIHELPLQPAYNLCNLGLQQFDQFGKCHTVKIQYVFYRERVGVKADRITPTLSDLTRVRDFKSLKDLVHRPKTTMILDHAPQASELLKFGGLEYDEFKCFIRSIEDALFLLKSGRDSKSMSYTKDEITVDVVDEYYADIDRDGHIIFHKGRIRMFCLAFITGGMPRIEVGLNDKRRQGKEIVGRKDIVPIKTDEWIKIEGAELHCTIDQEEYEKTKLVKFTPLDAVQYELMRFRTRPRLNKELPLQIRCQMSVIERHVEIRCDVMIPGYHSNSRRSNQTPCEDIQIRFPIPEPWWYFFRVEKRFKYGSVKSSHRKAGKIKGIERLTMMAQGMMPPSLIEVSKGAAKFENVHQAVVWRIPKLPERNEEAYKTHVFVLKLDLEPHDAVPETYDKYIHAEYHMPNSTVSRAQIRSIGVNSEEPPDRWVHHLARYEYRVEIEFCDKPKAPLQQEIDDPAAIPTKASPEDDDDLIEDKKPEKDDDDDSSDSSSDSD</sequence>
<evidence type="ECO:0000256" key="4">
    <source>
        <dbReference type="ARBA" id="ARBA00022583"/>
    </source>
</evidence>
<keyword evidence="3" id="KW-0963">Cytoplasm</keyword>
<dbReference type="GO" id="GO:0006897">
    <property type="term" value="P:endocytosis"/>
    <property type="evidence" value="ECO:0007669"/>
    <property type="project" value="UniProtKB-KW"/>
</dbReference>
<evidence type="ECO:0000313" key="10">
    <source>
        <dbReference type="EnsemblMetazoa" id="CapteP171853"/>
    </source>
</evidence>
<dbReference type="PIRSF" id="PIRSF037099">
    <property type="entry name" value="Stonin"/>
    <property type="match status" value="1"/>
</dbReference>
<organism evidence="9">
    <name type="scientific">Capitella teleta</name>
    <name type="common">Polychaete worm</name>
    <dbReference type="NCBI Taxonomy" id="283909"/>
    <lineage>
        <taxon>Eukaryota</taxon>
        <taxon>Metazoa</taxon>
        <taxon>Spiralia</taxon>
        <taxon>Lophotrochozoa</taxon>
        <taxon>Annelida</taxon>
        <taxon>Polychaeta</taxon>
        <taxon>Sedentaria</taxon>
        <taxon>Scolecida</taxon>
        <taxon>Capitellidae</taxon>
        <taxon>Capitella</taxon>
    </lineage>
</organism>
<dbReference type="SUPFAM" id="SSF49447">
    <property type="entry name" value="Second domain of Mu2 adaptin subunit (ap50) of ap2 adaptor"/>
    <property type="match status" value="1"/>
</dbReference>
<dbReference type="PANTHER" id="PTHR10529">
    <property type="entry name" value="AP COMPLEX SUBUNIT MU"/>
    <property type="match status" value="1"/>
</dbReference>
<dbReference type="PROSITE" id="PS51072">
    <property type="entry name" value="MHD"/>
    <property type="match status" value="1"/>
</dbReference>
<dbReference type="STRING" id="283909.R7U3M3"/>
<evidence type="ECO:0008006" key="12">
    <source>
        <dbReference type="Google" id="ProtNLM"/>
    </source>
</evidence>
<dbReference type="GO" id="GO:0030100">
    <property type="term" value="P:regulation of endocytosis"/>
    <property type="evidence" value="ECO:0007669"/>
    <property type="project" value="UniProtKB-UniRule"/>
</dbReference>
<comment type="subcellular location">
    <subcellularLocation>
        <location evidence="1">Cytoplasm</location>
    </subcellularLocation>
</comment>
<dbReference type="InterPro" id="IPR036168">
    <property type="entry name" value="AP2_Mu_C_sf"/>
</dbReference>
<name>R7U3M3_CAPTE</name>
<dbReference type="InterPro" id="IPR028565">
    <property type="entry name" value="MHD"/>
</dbReference>
<keyword evidence="11" id="KW-1185">Reference proteome</keyword>
<feature type="compositionally biased region" description="Basic and acidic residues" evidence="6">
    <location>
        <begin position="69"/>
        <end position="93"/>
    </location>
</feature>
<evidence type="ECO:0000256" key="2">
    <source>
        <dbReference type="ARBA" id="ARBA00005579"/>
    </source>
</evidence>
<comment type="similarity">
    <text evidence="2 5">Belongs to the Stoned B family.</text>
</comment>
<feature type="compositionally biased region" description="Polar residues" evidence="6">
    <location>
        <begin position="94"/>
        <end position="103"/>
    </location>
</feature>
<dbReference type="InterPro" id="IPR017110">
    <property type="entry name" value="Stonin"/>
</dbReference>
<feature type="region of interest" description="Disordered" evidence="6">
    <location>
        <begin position="614"/>
        <end position="660"/>
    </location>
</feature>
<gene>
    <name evidence="9" type="ORF">CAPTEDRAFT_171853</name>
</gene>
<evidence type="ECO:0000256" key="1">
    <source>
        <dbReference type="ARBA" id="ARBA00004496"/>
    </source>
</evidence>
<evidence type="ECO:0000256" key="3">
    <source>
        <dbReference type="ARBA" id="ARBA00022490"/>
    </source>
</evidence>
<dbReference type="EMBL" id="AMQN01009642">
    <property type="status" value="NOT_ANNOTATED_CDS"/>
    <property type="molecule type" value="Genomic_DNA"/>
</dbReference>
<dbReference type="Gene3D" id="2.60.40.1170">
    <property type="entry name" value="Mu homology domain, subdomain B"/>
    <property type="match status" value="3"/>
</dbReference>